<dbReference type="InterPro" id="IPR053134">
    <property type="entry name" value="RNA-dir_DNA_polymerase"/>
</dbReference>
<dbReference type="InterPro" id="IPR043128">
    <property type="entry name" value="Rev_trsase/Diguanyl_cyclase"/>
</dbReference>
<protein>
    <recommendedName>
        <fullName evidence="1">Reverse transcriptase domain-containing protein</fullName>
    </recommendedName>
</protein>
<dbReference type="InterPro" id="IPR043502">
    <property type="entry name" value="DNA/RNA_pol_sf"/>
</dbReference>
<dbReference type="CDD" id="cd01647">
    <property type="entry name" value="RT_LTR"/>
    <property type="match status" value="1"/>
</dbReference>
<dbReference type="Proteomes" id="UP001159363">
    <property type="component" value="Chromosome 10"/>
</dbReference>
<evidence type="ECO:0000259" key="1">
    <source>
        <dbReference type="Pfam" id="PF00078"/>
    </source>
</evidence>
<dbReference type="PANTHER" id="PTHR24559">
    <property type="entry name" value="TRANSPOSON TY3-I GAG-POL POLYPROTEIN"/>
    <property type="match status" value="1"/>
</dbReference>
<dbReference type="PANTHER" id="PTHR24559:SF444">
    <property type="entry name" value="REVERSE TRANSCRIPTASE DOMAIN-CONTAINING PROTEIN"/>
    <property type="match status" value="1"/>
</dbReference>
<keyword evidence="3" id="KW-1185">Reference proteome</keyword>
<dbReference type="Gene3D" id="3.10.10.10">
    <property type="entry name" value="HIV Type 1 Reverse Transcriptase, subunit A, domain 1"/>
    <property type="match status" value="1"/>
</dbReference>
<name>A0ABQ9GLD5_9NEOP</name>
<gene>
    <name evidence="2" type="ORF">PR048_026457</name>
</gene>
<dbReference type="SUPFAM" id="SSF56672">
    <property type="entry name" value="DNA/RNA polymerases"/>
    <property type="match status" value="1"/>
</dbReference>
<dbReference type="EMBL" id="JARBHB010000011">
    <property type="protein sequence ID" value="KAJ8872841.1"/>
    <property type="molecule type" value="Genomic_DNA"/>
</dbReference>
<evidence type="ECO:0000313" key="3">
    <source>
        <dbReference type="Proteomes" id="UP001159363"/>
    </source>
</evidence>
<evidence type="ECO:0000313" key="2">
    <source>
        <dbReference type="EMBL" id="KAJ8872841.1"/>
    </source>
</evidence>
<reference evidence="2 3" key="1">
    <citation type="submission" date="2023-02" db="EMBL/GenBank/DDBJ databases">
        <title>LHISI_Scaffold_Assembly.</title>
        <authorList>
            <person name="Stuart O.P."/>
            <person name="Cleave R."/>
            <person name="Magrath M.J.L."/>
            <person name="Mikheyev A.S."/>
        </authorList>
    </citation>
    <scope>NUCLEOTIDE SEQUENCE [LARGE SCALE GENOMIC DNA]</scope>
    <source>
        <strain evidence="2">Daus_M_001</strain>
        <tissue evidence="2">Leg muscle</tissue>
    </source>
</reference>
<dbReference type="Gene3D" id="3.30.70.270">
    <property type="match status" value="2"/>
</dbReference>
<dbReference type="Pfam" id="PF00078">
    <property type="entry name" value="RVT_1"/>
    <property type="match status" value="1"/>
</dbReference>
<accession>A0ABQ9GLD5</accession>
<organism evidence="2 3">
    <name type="scientific">Dryococelus australis</name>
    <dbReference type="NCBI Taxonomy" id="614101"/>
    <lineage>
        <taxon>Eukaryota</taxon>
        <taxon>Metazoa</taxon>
        <taxon>Ecdysozoa</taxon>
        <taxon>Arthropoda</taxon>
        <taxon>Hexapoda</taxon>
        <taxon>Insecta</taxon>
        <taxon>Pterygota</taxon>
        <taxon>Neoptera</taxon>
        <taxon>Polyneoptera</taxon>
        <taxon>Phasmatodea</taxon>
        <taxon>Verophasmatodea</taxon>
        <taxon>Anareolatae</taxon>
        <taxon>Phasmatidae</taxon>
        <taxon>Eurycanthinae</taxon>
        <taxon>Dryococelus</taxon>
    </lineage>
</organism>
<proteinExistence type="predicted"/>
<comment type="caution">
    <text evidence="2">The sequence shown here is derived from an EMBL/GenBank/DDBJ whole genome shotgun (WGS) entry which is preliminary data.</text>
</comment>
<dbReference type="InterPro" id="IPR000477">
    <property type="entry name" value="RT_dom"/>
</dbReference>
<sequence>MSWAVVLPPFSEILCYDRVSTENCSDVDSFRKRDVFPGVEKLSAYSSGRAVTSDFASETLSSELSCEKKLSYFVFVPEEDNVWQLSDKLNLSHLKGAPNENLLAALKEFSNKETLKEQIQNMLDAEVIVTSASPRSAPMISVMQKTANGLEICPVIDFRALNQVTKHFVYPLPLNYETLDILGGAKYFTTMDCISGFWQVRVNPEDQEKIGFSTPDGHYHALCMPFGLINTPSTFAKLMNDTLASLKGQLCFVYLDDTINLKLVFEKLRSANLKFKPEKCHFVLTNVKYLVPKMVKEICQFIVFVGYYRRFIPNFSKVAQPLTELTKDVAF</sequence>
<feature type="domain" description="Reverse transcriptase" evidence="1">
    <location>
        <begin position="153"/>
        <end position="290"/>
    </location>
</feature>